<dbReference type="Pfam" id="PF13481">
    <property type="entry name" value="AAA_25"/>
    <property type="match status" value="1"/>
</dbReference>
<accession>A0ABX5AUG4</accession>
<proteinExistence type="predicted"/>
<dbReference type="SUPFAM" id="SSF52540">
    <property type="entry name" value="P-loop containing nucleoside triphosphate hydrolases"/>
    <property type="match status" value="1"/>
</dbReference>
<reference evidence="1 2" key="1">
    <citation type="journal article" date="2008" name="Int. J. Syst. Evol. Microbiol.">
        <title>Leifsonia pindariensis sp. nov., isolated from the Pindari glacier of the Indian Himalayas, and emended description of the genus Leifsonia.</title>
        <authorList>
            <person name="Reddy G.S."/>
            <person name="Prabagaran S.R."/>
            <person name="Shivaji S."/>
        </authorList>
    </citation>
    <scope>NUCLEOTIDE SEQUENCE [LARGE SCALE GENOMIC DNA]</scope>
    <source>
        <strain evidence="1 2">PON 10</strain>
    </source>
</reference>
<keyword evidence="2" id="KW-1185">Reference proteome</keyword>
<dbReference type="Gene3D" id="3.40.50.300">
    <property type="entry name" value="P-loop containing nucleotide triphosphate hydrolases"/>
    <property type="match status" value="1"/>
</dbReference>
<organism evidence="1 2">
    <name type="scientific">Microterricola pindariensis</name>
    <dbReference type="NCBI Taxonomy" id="478010"/>
    <lineage>
        <taxon>Bacteria</taxon>
        <taxon>Bacillati</taxon>
        <taxon>Actinomycetota</taxon>
        <taxon>Actinomycetes</taxon>
        <taxon>Micrococcales</taxon>
        <taxon>Microbacteriaceae</taxon>
        <taxon>Microterricola</taxon>
    </lineage>
</organism>
<dbReference type="EMBL" id="MPZN01000034">
    <property type="protein sequence ID" value="PPL17957.1"/>
    <property type="molecule type" value="Genomic_DNA"/>
</dbReference>
<dbReference type="Proteomes" id="UP000237755">
    <property type="component" value="Unassembled WGS sequence"/>
</dbReference>
<dbReference type="InterPro" id="IPR027417">
    <property type="entry name" value="P-loop_NTPase"/>
</dbReference>
<comment type="caution">
    <text evidence="1">The sequence shown here is derived from an EMBL/GenBank/DDBJ whole genome shotgun (WGS) entry which is preliminary data.</text>
</comment>
<gene>
    <name evidence="1" type="ORF">GY24_10885</name>
</gene>
<evidence type="ECO:0000313" key="2">
    <source>
        <dbReference type="Proteomes" id="UP000237755"/>
    </source>
</evidence>
<sequence length="380" mass="41755">MPDRLILRAASTIRSRRQKFLWKNRIPLGALSLFAGRGGVGKSSFAIWLAVEAQNGRLEGDLLGESVSVLYVSVEDNWETQMIPRLSAAGAKMDTFYKVAIGYSTDESTGERIPSLPEHSHLILQAIEESGAKLVILDPITSTIQGDDHKRDVVRAVLDPLTQIAGETDAVIVGIMHFNKGVGNASDKLSGSHAYRDAARSVFLFARDEDEDHVVMSQDKGNYAEVGDLSLAYRLMDTAVNFDDGDVGHVARVEIIGDTNVSVAQIINRPQGEHNEATAWISRFMTENGGRVPSAEVIASGKEAGFSESALKRARDRVRPKIVSRKIGMGGWVWVYEEIALPEEIPAITEEPDFSHTESFAISSGERTFKRPFRADRFPT</sequence>
<name>A0ABX5AUG4_9MICO</name>
<protein>
    <recommendedName>
        <fullName evidence="3">AAA+ ATPase domain-containing protein</fullName>
    </recommendedName>
</protein>
<evidence type="ECO:0000313" key="1">
    <source>
        <dbReference type="EMBL" id="PPL17957.1"/>
    </source>
</evidence>
<evidence type="ECO:0008006" key="3">
    <source>
        <dbReference type="Google" id="ProtNLM"/>
    </source>
</evidence>